<dbReference type="InterPro" id="IPR050373">
    <property type="entry name" value="Fibrinogen_C-term_domain"/>
</dbReference>
<dbReference type="GO" id="GO:0005615">
    <property type="term" value="C:extracellular space"/>
    <property type="evidence" value="ECO:0007669"/>
    <property type="project" value="TreeGrafter"/>
</dbReference>
<evidence type="ECO:0000259" key="1">
    <source>
        <dbReference type="PROSITE" id="PS51406"/>
    </source>
</evidence>
<proteinExistence type="predicted"/>
<dbReference type="InterPro" id="IPR036056">
    <property type="entry name" value="Fibrinogen-like_C"/>
</dbReference>
<dbReference type="EMBL" id="KE524007">
    <property type="protein sequence ID" value="KFB34842.1"/>
    <property type="molecule type" value="Genomic_DNA"/>
</dbReference>
<dbReference type="Pfam" id="PF00147">
    <property type="entry name" value="Fibrinogen_C"/>
    <property type="match status" value="1"/>
</dbReference>
<dbReference type="PANTHER" id="PTHR19143">
    <property type="entry name" value="FIBRINOGEN/TENASCIN/ANGIOPOEITIN"/>
    <property type="match status" value="1"/>
</dbReference>
<dbReference type="PROSITE" id="PS51406">
    <property type="entry name" value="FIBRINOGEN_C_2"/>
    <property type="match status" value="1"/>
</dbReference>
<keyword evidence="4" id="KW-1185">Reference proteome</keyword>
<dbReference type="OrthoDB" id="6145874at2759"/>
<sequence length="296" mass="34073">MKDMTERIHLLEQNNTLKMREITDLLNQNNAVKMKDITEKINLCEQNIATQINDIAKQMGKIKTNTEDIQSELSDVSEVQSDLSNTIKNSLRSFQMKNQQQTEAAPHMKEFLLSCEALASSIPRGIDQTTGSGVFAIKTGPDRFAWVYRNTSNSHEYGNGWIVVQNRFEGKVGFNRSWPEYRSEFGNKKGEQWLGLVSLYNILQTGRHELLIMYETFDGYLVYAHYDNFIIGHESEQFAVKSLGKYTGTVLDAYMKLEVGLKFSTYDKVNLGRCPQAEPMGWWMKSCHYQYVPSIW</sequence>
<dbReference type="PANTHER" id="PTHR19143:SF327">
    <property type="entry name" value="FI21813P1-RELATED"/>
    <property type="match status" value="1"/>
</dbReference>
<accession>A0A084VA48</accession>
<dbReference type="SUPFAM" id="SSF56496">
    <property type="entry name" value="Fibrinogen C-terminal domain-like"/>
    <property type="match status" value="1"/>
</dbReference>
<dbReference type="VEuPathDB" id="VectorBase:ASIS022216"/>
<dbReference type="AlphaFoldDB" id="A0A084VA48"/>
<dbReference type="Gene3D" id="3.90.215.10">
    <property type="entry name" value="Gamma Fibrinogen, chain A, domain 1"/>
    <property type="match status" value="1"/>
</dbReference>
<evidence type="ECO:0000313" key="2">
    <source>
        <dbReference type="EMBL" id="KFB34842.1"/>
    </source>
</evidence>
<reference evidence="2 4" key="1">
    <citation type="journal article" date="2014" name="BMC Genomics">
        <title>Genome sequence of Anopheles sinensis provides insight into genetics basis of mosquito competence for malaria parasites.</title>
        <authorList>
            <person name="Zhou D."/>
            <person name="Zhang D."/>
            <person name="Ding G."/>
            <person name="Shi L."/>
            <person name="Hou Q."/>
            <person name="Ye Y."/>
            <person name="Xu Y."/>
            <person name="Zhou H."/>
            <person name="Xiong C."/>
            <person name="Li S."/>
            <person name="Yu J."/>
            <person name="Hong S."/>
            <person name="Yu X."/>
            <person name="Zou P."/>
            <person name="Chen C."/>
            <person name="Chang X."/>
            <person name="Wang W."/>
            <person name="Lv Y."/>
            <person name="Sun Y."/>
            <person name="Ma L."/>
            <person name="Shen B."/>
            <person name="Zhu C."/>
        </authorList>
    </citation>
    <scope>NUCLEOTIDE SEQUENCE [LARGE SCALE GENOMIC DNA]</scope>
</reference>
<dbReference type="VEuPathDB" id="VectorBase:ASIC000375"/>
<dbReference type="EMBL" id="ATLV01001822">
    <property type="status" value="NOT_ANNOTATED_CDS"/>
    <property type="molecule type" value="Genomic_DNA"/>
</dbReference>
<dbReference type="Proteomes" id="UP000030765">
    <property type="component" value="Unassembled WGS sequence"/>
</dbReference>
<protein>
    <submittedName>
        <fullName evidence="2">AGAP012000-PA-like protein</fullName>
    </submittedName>
    <submittedName>
        <fullName evidence="3">Fibrinogen C-terminal domain-containing protein</fullName>
    </submittedName>
</protein>
<reference evidence="3" key="2">
    <citation type="submission" date="2020-05" db="UniProtKB">
        <authorList>
            <consortium name="EnsemblMetazoa"/>
        </authorList>
    </citation>
    <scope>IDENTIFICATION</scope>
</reference>
<evidence type="ECO:0000313" key="4">
    <source>
        <dbReference type="Proteomes" id="UP000030765"/>
    </source>
</evidence>
<feature type="domain" description="Fibrinogen C-terminal" evidence="1">
    <location>
        <begin position="106"/>
        <end position="296"/>
    </location>
</feature>
<evidence type="ECO:0000313" key="3">
    <source>
        <dbReference type="EnsemblMetazoa" id="ASIC000375-PA"/>
    </source>
</evidence>
<dbReference type="EnsemblMetazoa" id="ASIC000375-RA">
    <property type="protein sequence ID" value="ASIC000375-PA"/>
    <property type="gene ID" value="ASIC000375"/>
</dbReference>
<dbReference type="OMA" id="CEQNIAT"/>
<organism evidence="2">
    <name type="scientific">Anopheles sinensis</name>
    <name type="common">Mosquito</name>
    <dbReference type="NCBI Taxonomy" id="74873"/>
    <lineage>
        <taxon>Eukaryota</taxon>
        <taxon>Metazoa</taxon>
        <taxon>Ecdysozoa</taxon>
        <taxon>Arthropoda</taxon>
        <taxon>Hexapoda</taxon>
        <taxon>Insecta</taxon>
        <taxon>Pterygota</taxon>
        <taxon>Neoptera</taxon>
        <taxon>Endopterygota</taxon>
        <taxon>Diptera</taxon>
        <taxon>Nematocera</taxon>
        <taxon>Culicoidea</taxon>
        <taxon>Culicidae</taxon>
        <taxon>Anophelinae</taxon>
        <taxon>Anopheles</taxon>
    </lineage>
</organism>
<name>A0A084VA48_ANOSI</name>
<dbReference type="InterPro" id="IPR002181">
    <property type="entry name" value="Fibrinogen_a/b/g_C_dom"/>
</dbReference>
<gene>
    <name evidence="2" type="ORF">ZHAS_00000375</name>
</gene>
<dbReference type="InterPro" id="IPR014716">
    <property type="entry name" value="Fibrinogen_a/b/g_C_1"/>
</dbReference>
<dbReference type="STRING" id="74873.A0A084VA48"/>
<dbReference type="SMART" id="SM00186">
    <property type="entry name" value="FBG"/>
    <property type="match status" value="1"/>
</dbReference>